<comment type="caution">
    <text evidence="3">The sequence shown here is derived from an EMBL/GenBank/DDBJ whole genome shotgun (WGS) entry which is preliminary data.</text>
</comment>
<organism evidence="3 4">
    <name type="scientific">Sulfitobacter aestuarii</name>
    <dbReference type="NCBI Taxonomy" id="2161676"/>
    <lineage>
        <taxon>Bacteria</taxon>
        <taxon>Pseudomonadati</taxon>
        <taxon>Pseudomonadota</taxon>
        <taxon>Alphaproteobacteria</taxon>
        <taxon>Rhodobacterales</taxon>
        <taxon>Roseobacteraceae</taxon>
        <taxon>Sulfitobacter</taxon>
    </lineage>
</organism>
<gene>
    <name evidence="3" type="ORF">ACFSUD_12595</name>
</gene>
<dbReference type="Gene3D" id="3.30.530.20">
    <property type="match status" value="1"/>
</dbReference>
<evidence type="ECO:0000313" key="4">
    <source>
        <dbReference type="Proteomes" id="UP001597474"/>
    </source>
</evidence>
<dbReference type="SUPFAM" id="SSF55961">
    <property type="entry name" value="Bet v1-like"/>
    <property type="match status" value="1"/>
</dbReference>
<evidence type="ECO:0000256" key="1">
    <source>
        <dbReference type="ARBA" id="ARBA00006817"/>
    </source>
</evidence>
<dbReference type="RefSeq" id="WP_386374954.1">
    <property type="nucleotide sequence ID" value="NZ_JBHUMP010000010.1"/>
</dbReference>
<keyword evidence="4" id="KW-1185">Reference proteome</keyword>
<accession>A0ABW5U3E5</accession>
<comment type="similarity">
    <text evidence="1">Belongs to the AHA1 family.</text>
</comment>
<name>A0ABW5U3E5_9RHOB</name>
<protein>
    <submittedName>
        <fullName evidence="3">SRPBCC domain-containing protein</fullName>
    </submittedName>
</protein>
<dbReference type="InterPro" id="IPR023393">
    <property type="entry name" value="START-like_dom_sf"/>
</dbReference>
<sequence>MFDPATTLQLARHIAAPRHRIWEAWSDPHQLQRWWCPRPWRIEIKDFGFDHGGAFDSVMHGPEGDEMPVRGCFLQIEPQSLIVFTSLMSEGFAPIETDLAFTARINLTEVDEGTRYGATVLHRNAEDNEKHRAMGFHEGWGAALDQLAALVE</sequence>
<evidence type="ECO:0000259" key="2">
    <source>
        <dbReference type="Pfam" id="PF08327"/>
    </source>
</evidence>
<dbReference type="Proteomes" id="UP001597474">
    <property type="component" value="Unassembled WGS sequence"/>
</dbReference>
<dbReference type="EMBL" id="JBHUMP010000010">
    <property type="protein sequence ID" value="MFD2740418.1"/>
    <property type="molecule type" value="Genomic_DNA"/>
</dbReference>
<proteinExistence type="inferred from homology"/>
<dbReference type="InterPro" id="IPR013538">
    <property type="entry name" value="ASHA1/2-like_C"/>
</dbReference>
<feature type="domain" description="Activator of Hsp90 ATPase homologue 1/2-like C-terminal" evidence="2">
    <location>
        <begin position="16"/>
        <end position="152"/>
    </location>
</feature>
<dbReference type="Pfam" id="PF08327">
    <property type="entry name" value="AHSA1"/>
    <property type="match status" value="1"/>
</dbReference>
<reference evidence="4" key="1">
    <citation type="journal article" date="2019" name="Int. J. Syst. Evol. Microbiol.">
        <title>The Global Catalogue of Microorganisms (GCM) 10K type strain sequencing project: providing services to taxonomists for standard genome sequencing and annotation.</title>
        <authorList>
            <consortium name="The Broad Institute Genomics Platform"/>
            <consortium name="The Broad Institute Genome Sequencing Center for Infectious Disease"/>
            <person name="Wu L."/>
            <person name="Ma J."/>
        </authorList>
    </citation>
    <scope>NUCLEOTIDE SEQUENCE [LARGE SCALE GENOMIC DNA]</scope>
    <source>
        <strain evidence="4">TISTR 2562</strain>
    </source>
</reference>
<evidence type="ECO:0000313" key="3">
    <source>
        <dbReference type="EMBL" id="MFD2740418.1"/>
    </source>
</evidence>